<keyword evidence="1" id="KW-0812">Transmembrane</keyword>
<dbReference type="Proteomes" id="UP000075882">
    <property type="component" value="Unassembled WGS sequence"/>
</dbReference>
<accession>A0A8W7PKL6</accession>
<dbReference type="AlphaFoldDB" id="A0A8W7PKL6"/>
<organism evidence="2">
    <name type="scientific">Anopheles coluzzii</name>
    <name type="common">African malaria mosquito</name>
    <dbReference type="NCBI Taxonomy" id="1518534"/>
    <lineage>
        <taxon>Eukaryota</taxon>
        <taxon>Metazoa</taxon>
        <taxon>Ecdysozoa</taxon>
        <taxon>Arthropoda</taxon>
        <taxon>Hexapoda</taxon>
        <taxon>Insecta</taxon>
        <taxon>Pterygota</taxon>
        <taxon>Neoptera</taxon>
        <taxon>Endopterygota</taxon>
        <taxon>Diptera</taxon>
        <taxon>Nematocera</taxon>
        <taxon>Culicoidea</taxon>
        <taxon>Culicidae</taxon>
        <taxon>Anophelinae</taxon>
        <taxon>Anopheles</taxon>
    </lineage>
</organism>
<proteinExistence type="predicted"/>
<protein>
    <submittedName>
        <fullName evidence="2">Uncharacterized protein</fullName>
    </submittedName>
</protein>
<evidence type="ECO:0000313" key="2">
    <source>
        <dbReference type="EnsemblMetazoa" id="ACOM033423-PA.1"/>
    </source>
</evidence>
<evidence type="ECO:0000256" key="1">
    <source>
        <dbReference type="SAM" id="Phobius"/>
    </source>
</evidence>
<dbReference type="EnsemblMetazoa" id="ACOM033423-RA">
    <property type="protein sequence ID" value="ACOM033423-PA.1"/>
    <property type="gene ID" value="ACOM033423"/>
</dbReference>
<sequence length="110" mass="12272">MAVCLKSLPTIIIIIIIIIVNFIINIIIFIIHRHPNKYRRQSSLPYSMLPAWVARRPVVTGCHGGRNYRCPSWRQPGSAISIMAISSLMLWIQEGGKRVVAAGKVGCYGV</sequence>
<name>A0A8W7PKL6_ANOCL</name>
<keyword evidence="1" id="KW-0472">Membrane</keyword>
<feature type="transmembrane region" description="Helical" evidence="1">
    <location>
        <begin position="12"/>
        <end position="31"/>
    </location>
</feature>
<keyword evidence="1" id="KW-1133">Transmembrane helix</keyword>
<reference evidence="2" key="1">
    <citation type="submission" date="2022-08" db="UniProtKB">
        <authorList>
            <consortium name="EnsemblMetazoa"/>
        </authorList>
    </citation>
    <scope>IDENTIFICATION</scope>
</reference>